<feature type="domain" description="DUF397" evidence="1">
    <location>
        <begin position="9"/>
        <end position="27"/>
    </location>
</feature>
<dbReference type="Pfam" id="PF04149">
    <property type="entry name" value="DUF397"/>
    <property type="match status" value="2"/>
</dbReference>
<feature type="domain" description="DUF397" evidence="1">
    <location>
        <begin position="32"/>
        <end position="85"/>
    </location>
</feature>
<sequence length="92" mass="9941">MIHLSDIPWRKSRHSGPRDNCVEVASMDLSHAGWRKSQRSGNGGANCVEVADAGRVVAVRDSKDPEGGILAFQQDAWGAFAQRVKGGCYDIS</sequence>
<evidence type="ECO:0000259" key="1">
    <source>
        <dbReference type="Pfam" id="PF04149"/>
    </source>
</evidence>
<dbReference type="Proteomes" id="UP000236723">
    <property type="component" value="Unassembled WGS sequence"/>
</dbReference>
<proteinExistence type="predicted"/>
<evidence type="ECO:0000313" key="2">
    <source>
        <dbReference type="EMBL" id="SEG70083.1"/>
    </source>
</evidence>
<name>A0A1H6CB49_9ACTN</name>
<accession>A0A1H6CB49</accession>
<organism evidence="2 3">
    <name type="scientific">Thermomonospora echinospora</name>
    <dbReference type="NCBI Taxonomy" id="1992"/>
    <lineage>
        <taxon>Bacteria</taxon>
        <taxon>Bacillati</taxon>
        <taxon>Actinomycetota</taxon>
        <taxon>Actinomycetes</taxon>
        <taxon>Streptosporangiales</taxon>
        <taxon>Thermomonosporaceae</taxon>
        <taxon>Thermomonospora</taxon>
    </lineage>
</organism>
<evidence type="ECO:0000313" key="3">
    <source>
        <dbReference type="Proteomes" id="UP000236723"/>
    </source>
</evidence>
<dbReference type="InterPro" id="IPR007278">
    <property type="entry name" value="DUF397"/>
</dbReference>
<dbReference type="OrthoDB" id="4316979at2"/>
<protein>
    <recommendedName>
        <fullName evidence="1">DUF397 domain-containing protein</fullName>
    </recommendedName>
</protein>
<keyword evidence="3" id="KW-1185">Reference proteome</keyword>
<reference evidence="3" key="1">
    <citation type="submission" date="2016-10" db="EMBL/GenBank/DDBJ databases">
        <authorList>
            <person name="Varghese N."/>
            <person name="Submissions S."/>
        </authorList>
    </citation>
    <scope>NUCLEOTIDE SEQUENCE [LARGE SCALE GENOMIC DNA]</scope>
    <source>
        <strain evidence="3">DSM 43163</strain>
    </source>
</reference>
<dbReference type="EMBL" id="FNVO01000009">
    <property type="protein sequence ID" value="SEG70083.1"/>
    <property type="molecule type" value="Genomic_DNA"/>
</dbReference>
<gene>
    <name evidence="2" type="ORF">SAMN04489712_109140</name>
</gene>
<dbReference type="AlphaFoldDB" id="A0A1H6CB49"/>